<dbReference type="RefSeq" id="WP_122190134.1">
    <property type="nucleotide sequence ID" value="NZ_RFFH01000011.1"/>
</dbReference>
<keyword evidence="4" id="KW-0378">Hydrolase</keyword>
<evidence type="ECO:0000259" key="3">
    <source>
        <dbReference type="Pfam" id="PF08386"/>
    </source>
</evidence>
<feature type="region of interest" description="Disordered" evidence="1">
    <location>
        <begin position="1"/>
        <end position="35"/>
    </location>
</feature>
<dbReference type="Pfam" id="PF00561">
    <property type="entry name" value="Abhydrolase_1"/>
    <property type="match status" value="1"/>
</dbReference>
<dbReference type="OrthoDB" id="5166357at2"/>
<evidence type="ECO:0000256" key="1">
    <source>
        <dbReference type="SAM" id="MobiDB-lite"/>
    </source>
</evidence>
<dbReference type="Gene3D" id="3.40.50.1820">
    <property type="entry name" value="alpha/beta hydrolase"/>
    <property type="match status" value="1"/>
</dbReference>
<dbReference type="Proteomes" id="UP000279275">
    <property type="component" value="Unassembled WGS sequence"/>
</dbReference>
<evidence type="ECO:0000259" key="2">
    <source>
        <dbReference type="Pfam" id="PF00561"/>
    </source>
</evidence>
<reference evidence="4 5" key="1">
    <citation type="submission" date="2018-10" db="EMBL/GenBank/DDBJ databases">
        <title>Isolation from cow dung.</title>
        <authorList>
            <person name="Ling L."/>
        </authorList>
    </citation>
    <scope>NUCLEOTIDE SEQUENCE [LARGE SCALE GENOMIC DNA]</scope>
    <source>
        <strain evidence="4 5">NEAU-LL90</strain>
    </source>
</reference>
<feature type="region of interest" description="Disordered" evidence="1">
    <location>
        <begin position="58"/>
        <end position="94"/>
    </location>
</feature>
<proteinExistence type="predicted"/>
<sequence>MRWTSAVRPAKSPARAASSPADAVPSPARPASSPRAVWATAGALLAVASLTVACGAGPSDRPGVAVKRGDEQQAAPTTTTTAPKAPAAPQRPKSDLAWKDCAASTFTQFALGAPPAGVVVECAEFDTPIDVSGAIQGSFRTAAVRARLATTPADAAPLVVTSGSDRPSAATVAGLAAGANSALLAAHPVVGVDRRGIGGSQAVDCLPADTRRALADNAQFTTGTADPVDTMARLSQEATVACQDFLQPYQATFDAKHAADDIEALRKQWNVDSIALLGTGNGSRVALAYAAKYGRQVARLILDSPDAAGADAVTRTEQRVKGAEAAVTAFATRCTGAHCSLGADPRAAIVDLVHRAGSGQLGDLSAGALLTAISGVLADPRADQSGRVTELADALSAAGRGDRGPIGALVQQQAAVTGSDGQFVARCSDNQEPATLTRAKDLEGSWDTSYPVFGRAAAIALMRCSAWPVPDKAQLPDSFTVPTLVLGAAADPVVGGDGRASITGALTTAGATTATMNWQGYGHPVVTHSPCAQQAAVDYLKDATLPADGTACPA</sequence>
<organism evidence="4 5">
    <name type="scientific">Nocardia stercoris</name>
    <dbReference type="NCBI Taxonomy" id="2483361"/>
    <lineage>
        <taxon>Bacteria</taxon>
        <taxon>Bacillati</taxon>
        <taxon>Actinomycetota</taxon>
        <taxon>Actinomycetes</taxon>
        <taxon>Mycobacteriales</taxon>
        <taxon>Nocardiaceae</taxon>
        <taxon>Nocardia</taxon>
    </lineage>
</organism>
<feature type="compositionally biased region" description="Low complexity" evidence="1">
    <location>
        <begin position="74"/>
        <end position="88"/>
    </location>
</feature>
<dbReference type="EMBL" id="RFFH01000011">
    <property type="protein sequence ID" value="RMI30061.1"/>
    <property type="molecule type" value="Genomic_DNA"/>
</dbReference>
<dbReference type="Pfam" id="PF08386">
    <property type="entry name" value="Abhydrolase_4"/>
    <property type="match status" value="1"/>
</dbReference>
<evidence type="ECO:0000313" key="5">
    <source>
        <dbReference type="Proteomes" id="UP000279275"/>
    </source>
</evidence>
<feature type="domain" description="Peptidase S33 tripeptidyl aminopeptidase-like C-terminal" evidence="3">
    <location>
        <begin position="450"/>
        <end position="552"/>
    </location>
</feature>
<comment type="caution">
    <text evidence="4">The sequence shown here is derived from an EMBL/GenBank/DDBJ whole genome shotgun (WGS) entry which is preliminary data.</text>
</comment>
<protein>
    <submittedName>
        <fullName evidence="4">Alpha/beta hydrolase</fullName>
    </submittedName>
</protein>
<dbReference type="GO" id="GO:0016787">
    <property type="term" value="F:hydrolase activity"/>
    <property type="evidence" value="ECO:0007669"/>
    <property type="project" value="UniProtKB-KW"/>
</dbReference>
<keyword evidence="5" id="KW-1185">Reference proteome</keyword>
<dbReference type="AlphaFoldDB" id="A0A3M2KXT6"/>
<feature type="domain" description="AB hydrolase-1" evidence="2">
    <location>
        <begin position="185"/>
        <end position="306"/>
    </location>
</feature>
<dbReference type="InterPro" id="IPR000073">
    <property type="entry name" value="AB_hydrolase_1"/>
</dbReference>
<name>A0A3M2KXT6_9NOCA</name>
<dbReference type="InterPro" id="IPR029058">
    <property type="entry name" value="AB_hydrolase_fold"/>
</dbReference>
<dbReference type="InterPro" id="IPR013595">
    <property type="entry name" value="Pept_S33_TAP-like_C"/>
</dbReference>
<evidence type="ECO:0000313" key="4">
    <source>
        <dbReference type="EMBL" id="RMI30061.1"/>
    </source>
</evidence>
<accession>A0A3M2KXT6</accession>
<dbReference type="SUPFAM" id="SSF53474">
    <property type="entry name" value="alpha/beta-Hydrolases"/>
    <property type="match status" value="1"/>
</dbReference>
<gene>
    <name evidence="4" type="ORF">EBN03_22775</name>
</gene>